<reference evidence="2" key="1">
    <citation type="journal article" date="1986" name="EMBO J.">
        <title>The Ace locus of Drosophila melanogaster: structural gene for acetylcholinesterase with an unusual 5' leader.</title>
        <authorList>
            <person name="Hall L.M.C."/>
            <person name="Spierer P."/>
        </authorList>
    </citation>
    <scope>NUCLEOTIDE SEQUENCE</scope>
</reference>
<name>A2NUF1_DROME</name>
<evidence type="ECO:0000256" key="1">
    <source>
        <dbReference type="SAM" id="MobiDB-lite"/>
    </source>
</evidence>
<accession>A2NUF1</accession>
<evidence type="ECO:0000313" key="2">
    <source>
        <dbReference type="EMBL" id="CAA29325.1"/>
    </source>
</evidence>
<proteinExistence type="evidence at transcript level"/>
<protein>
    <submittedName>
        <fullName evidence="2">Drosophila melanogaster acetylcholinesterase (AChE)</fullName>
    </submittedName>
</protein>
<feature type="region of interest" description="Disordered" evidence="1">
    <location>
        <begin position="1"/>
        <end position="43"/>
    </location>
</feature>
<dbReference type="EMBL" id="X05893">
    <property type="protein sequence ID" value="CAA29325.1"/>
    <property type="molecule type" value="mRNA"/>
</dbReference>
<feature type="compositionally biased region" description="Basic and acidic residues" evidence="1">
    <location>
        <begin position="26"/>
        <end position="37"/>
    </location>
</feature>
<sequence length="43" mass="4707">MRLVAPGRHPESARHTTSVPSYPASRNRESATAREPETSGQCQ</sequence>
<dbReference type="AlphaFoldDB" id="A2NUF1"/>
<organism evidence="2">
    <name type="scientific">Drosophila melanogaster</name>
    <name type="common">Fruit fly</name>
    <dbReference type="NCBI Taxonomy" id="7227"/>
    <lineage>
        <taxon>Eukaryota</taxon>
        <taxon>Metazoa</taxon>
        <taxon>Ecdysozoa</taxon>
        <taxon>Arthropoda</taxon>
        <taxon>Hexapoda</taxon>
        <taxon>Insecta</taxon>
        <taxon>Pterygota</taxon>
        <taxon>Neoptera</taxon>
        <taxon>Endopterygota</taxon>
        <taxon>Diptera</taxon>
        <taxon>Brachycera</taxon>
        <taxon>Muscomorpha</taxon>
        <taxon>Ephydroidea</taxon>
        <taxon>Drosophilidae</taxon>
        <taxon>Drosophila</taxon>
        <taxon>Sophophora</taxon>
    </lineage>
</organism>